<gene>
    <name evidence="2" type="ORF">SAMN05421804_101620</name>
</gene>
<proteinExistence type="predicted"/>
<dbReference type="Proteomes" id="UP000183255">
    <property type="component" value="Unassembled WGS sequence"/>
</dbReference>
<protein>
    <submittedName>
        <fullName evidence="2">Uncharacterized protein</fullName>
    </submittedName>
</protein>
<sequence length="465" mass="53131">MRKKAFVIVLILFFSFGSIHVWANSAPVYWESSPSSNVMIVEEDSPISVLKENLTFDFRENLLEDYSIVAKANAEYTMKNTSEKEITSAMVFPYFGNFSGSRKPGGEVLVDGSPVPYTLYYGDAYRKENLEEEKLDLKGALNEMETGSYEPVNFSLDEPGVLYQVTFKNLKKDHFTGKVSFSLEGSEKVFAKNLNSYGYSADQYDIGTSVRYQDTIEVFLLGDALDLIPEAHTFEGVRLTENEDYTVEITKKSMLFQDYYEEMIADSEYLGYFVINNQTERNFFLKNLDDAFGSARLVTEDDLAQFLHEERLIFLYYETPFQAGEEKTISISYEAGGAMDRRSSKDPTYTFEYLLSPAGYFKDFTNLTLRVLPSEGYPYVISSSLPLDKKENGEYVGVFDTLPEKELTFTMYREEKITLVDRTEGFLSRNFYSFLFSGGVLLVFLAALIVGLGIRGLIRFKRHSR</sequence>
<evidence type="ECO:0000313" key="3">
    <source>
        <dbReference type="Proteomes" id="UP000183255"/>
    </source>
</evidence>
<keyword evidence="1" id="KW-0812">Transmembrane</keyword>
<reference evidence="2 3" key="1">
    <citation type="submission" date="2016-10" db="EMBL/GenBank/DDBJ databases">
        <authorList>
            <person name="de Groot N.N."/>
        </authorList>
    </citation>
    <scope>NUCLEOTIDE SEQUENCE [LARGE SCALE GENOMIC DNA]</scope>
    <source>
        <strain evidence="2 3">CGMCC 1.5058</strain>
    </source>
</reference>
<name>A0A1G8HKX1_9CLOT</name>
<evidence type="ECO:0000313" key="2">
    <source>
        <dbReference type="EMBL" id="SDI07329.1"/>
    </source>
</evidence>
<evidence type="ECO:0000256" key="1">
    <source>
        <dbReference type="SAM" id="Phobius"/>
    </source>
</evidence>
<organism evidence="2 3">
    <name type="scientific">Proteiniclasticum ruminis</name>
    <dbReference type="NCBI Taxonomy" id="398199"/>
    <lineage>
        <taxon>Bacteria</taxon>
        <taxon>Bacillati</taxon>
        <taxon>Bacillota</taxon>
        <taxon>Clostridia</taxon>
        <taxon>Eubacteriales</taxon>
        <taxon>Clostridiaceae</taxon>
        <taxon>Proteiniclasticum</taxon>
    </lineage>
</organism>
<dbReference type="Gene3D" id="2.60.40.3680">
    <property type="match status" value="1"/>
</dbReference>
<keyword evidence="1" id="KW-1133">Transmembrane helix</keyword>
<keyword evidence="1" id="KW-0472">Membrane</keyword>
<accession>A0A1G8HKX1</accession>
<feature type="transmembrane region" description="Helical" evidence="1">
    <location>
        <begin position="431"/>
        <end position="458"/>
    </location>
</feature>
<dbReference type="RefSeq" id="WP_031573945.1">
    <property type="nucleotide sequence ID" value="NZ_FNDZ01000001.1"/>
</dbReference>
<dbReference type="AlphaFoldDB" id="A0A1G8HKX1"/>
<dbReference type="EMBL" id="FNDZ01000001">
    <property type="protein sequence ID" value="SDI07329.1"/>
    <property type="molecule type" value="Genomic_DNA"/>
</dbReference>